<protein>
    <recommendedName>
        <fullName evidence="1">Bacterial Ig-like domain-containing protein</fullName>
    </recommendedName>
</protein>
<evidence type="ECO:0000313" key="2">
    <source>
        <dbReference type="EMBL" id="GAH38508.1"/>
    </source>
</evidence>
<feature type="non-terminal residue" evidence="2">
    <location>
        <position position="1"/>
    </location>
</feature>
<organism evidence="2">
    <name type="scientific">marine sediment metagenome</name>
    <dbReference type="NCBI Taxonomy" id="412755"/>
    <lineage>
        <taxon>unclassified sequences</taxon>
        <taxon>metagenomes</taxon>
        <taxon>ecological metagenomes</taxon>
    </lineage>
</organism>
<comment type="caution">
    <text evidence="2">The sequence shown here is derived from an EMBL/GenBank/DDBJ whole genome shotgun (WGS) entry which is preliminary data.</text>
</comment>
<dbReference type="Pfam" id="PF19077">
    <property type="entry name" value="Big_13"/>
    <property type="match status" value="1"/>
</dbReference>
<dbReference type="InterPro" id="IPR044016">
    <property type="entry name" value="Big_13"/>
</dbReference>
<evidence type="ECO:0000259" key="1">
    <source>
        <dbReference type="Pfam" id="PF19077"/>
    </source>
</evidence>
<reference evidence="2" key="1">
    <citation type="journal article" date="2014" name="Front. Microbiol.">
        <title>High frequency of phylogenetically diverse reductive dehalogenase-homologous genes in deep subseafloor sedimentary metagenomes.</title>
        <authorList>
            <person name="Kawai M."/>
            <person name="Futagami T."/>
            <person name="Toyoda A."/>
            <person name="Takaki Y."/>
            <person name="Nishi S."/>
            <person name="Hori S."/>
            <person name="Arai W."/>
            <person name="Tsubouchi T."/>
            <person name="Morono Y."/>
            <person name="Uchiyama I."/>
            <person name="Ito T."/>
            <person name="Fujiyama A."/>
            <person name="Inagaki F."/>
            <person name="Takami H."/>
        </authorList>
    </citation>
    <scope>NUCLEOTIDE SEQUENCE</scope>
    <source>
        <strain evidence="2">Expedition CK06-06</strain>
    </source>
</reference>
<accession>X1GZT0</accession>
<dbReference type="EMBL" id="BARU01009551">
    <property type="protein sequence ID" value="GAH38508.1"/>
    <property type="molecule type" value="Genomic_DNA"/>
</dbReference>
<name>X1GZT0_9ZZZZ</name>
<feature type="non-terminal residue" evidence="2">
    <location>
        <position position="331"/>
    </location>
</feature>
<feature type="domain" description="Bacterial Ig-like" evidence="1">
    <location>
        <begin position="181"/>
        <end position="265"/>
    </location>
</feature>
<dbReference type="Gene3D" id="2.60.40.10">
    <property type="entry name" value="Immunoglobulins"/>
    <property type="match status" value="2"/>
</dbReference>
<sequence>PNINITLTDNLANPINYTFYLNDTANKTGVLANNTPTNIAMDVLSDGLWLIIVEATDNASNSYNSSTLYLKIDTTSPTVTLPIYTNATTKKSSDSLNINASVTDSGSGASYCSINVETAIDENVTVAVSNGWCNTTYSLSDANEGSQTINVYANDTAGNWGLNDSYVVWIDDTAPTATINTANNTNTTDNTPDINITLTDNFASAINYTFYINDTANKTGAVANDSATNIPMDALADGLYRIKVQATDNASNSANSSEIWITIDTTAPQFSEDSDDSGGSVVEGVIVNTSVYWQDSGIGLDTAIFRHNASDVWDNDSTCSLSGTNKWCNKT</sequence>
<dbReference type="AlphaFoldDB" id="X1GZT0"/>
<proteinExistence type="predicted"/>
<gene>
    <name evidence="2" type="ORF">S03H2_18407</name>
</gene>
<dbReference type="InterPro" id="IPR013783">
    <property type="entry name" value="Ig-like_fold"/>
</dbReference>